<name>A0A7Y6DVH8_9CELL</name>
<evidence type="ECO:0000256" key="4">
    <source>
        <dbReference type="ARBA" id="ARBA00009845"/>
    </source>
</evidence>
<dbReference type="PANTHER" id="PTHR43345:SF5">
    <property type="entry name" value="3-ISOPROPYLMALATE DEHYDRATASE SMALL SUBUNIT"/>
    <property type="match status" value="1"/>
</dbReference>
<dbReference type="Pfam" id="PF00694">
    <property type="entry name" value="Aconitase_C"/>
    <property type="match status" value="1"/>
</dbReference>
<keyword evidence="7 10" id="KW-0028">Amino-acid biosynthesis</keyword>
<dbReference type="NCBIfam" id="TIGR00171">
    <property type="entry name" value="leuD"/>
    <property type="match status" value="1"/>
</dbReference>
<dbReference type="RefSeq" id="WP_175346350.1">
    <property type="nucleotide sequence ID" value="NZ_JABMCI010000048.1"/>
</dbReference>
<evidence type="ECO:0000313" key="12">
    <source>
        <dbReference type="EMBL" id="NUU16461.1"/>
    </source>
</evidence>
<dbReference type="NCBIfam" id="NF002458">
    <property type="entry name" value="PRK01641.1"/>
    <property type="match status" value="1"/>
</dbReference>
<dbReference type="Gene3D" id="3.20.19.10">
    <property type="entry name" value="Aconitase, domain 4"/>
    <property type="match status" value="1"/>
</dbReference>
<dbReference type="InterPro" id="IPR004431">
    <property type="entry name" value="3-IsopropMal_deHydase_ssu"/>
</dbReference>
<dbReference type="UniPathway" id="UPA00048">
    <property type="reaction ID" value="UER00071"/>
</dbReference>
<protein>
    <recommendedName>
        <fullName evidence="10">3-isopropylmalate dehydratase small subunit</fullName>
        <ecNumber evidence="10">4.2.1.33</ecNumber>
    </recommendedName>
    <alternativeName>
        <fullName evidence="10">Alpha-IPM isomerase</fullName>
        <shortName evidence="10">IPMI</shortName>
    </alternativeName>
    <alternativeName>
        <fullName evidence="10">Isopropylmalate isomerase</fullName>
    </alternativeName>
</protein>
<sequence length="222" mass="24493">MEKFNQHTGVGVPLRRSNVDTDQIIPAVYLKRVTRTGFEDALFAAWRGDPAFILNQAAYSSGSVLVAGPDFGTGSSREHAVWALKDYGFKVVISNRFADIFRGNSGKQGLLAAQASQEDIELIWKILETRPGTEITVDLESKTITCDDVVVPFHVDDYTRWRLLEGLDDIGLTLEHADEISAFEARREAWRPATLPAKHLPPVEIVAARPAGVPVEIGRGPR</sequence>
<organism evidence="12 13">
    <name type="scientific">Cellulomonas humilata</name>
    <dbReference type="NCBI Taxonomy" id="144055"/>
    <lineage>
        <taxon>Bacteria</taxon>
        <taxon>Bacillati</taxon>
        <taxon>Actinomycetota</taxon>
        <taxon>Actinomycetes</taxon>
        <taxon>Micrococcales</taxon>
        <taxon>Cellulomonadaceae</taxon>
        <taxon>Cellulomonas</taxon>
    </lineage>
</organism>
<comment type="similarity">
    <text evidence="4 10">Belongs to the LeuD family. LeuD type 1 subfamily.</text>
</comment>
<keyword evidence="13" id="KW-1185">Reference proteome</keyword>
<dbReference type="InterPro" id="IPR050075">
    <property type="entry name" value="LeuD"/>
</dbReference>
<evidence type="ECO:0000256" key="1">
    <source>
        <dbReference type="ARBA" id="ARBA00000491"/>
    </source>
</evidence>
<comment type="caution">
    <text evidence="12">The sequence shown here is derived from an EMBL/GenBank/DDBJ whole genome shotgun (WGS) entry which is preliminary data.</text>
</comment>
<evidence type="ECO:0000256" key="5">
    <source>
        <dbReference type="ARBA" id="ARBA00011271"/>
    </source>
</evidence>
<dbReference type="InterPro" id="IPR000573">
    <property type="entry name" value="AconitaseA/IPMdHydase_ssu_swvl"/>
</dbReference>
<dbReference type="AlphaFoldDB" id="A0A7Y6DVH8"/>
<evidence type="ECO:0000259" key="11">
    <source>
        <dbReference type="Pfam" id="PF00694"/>
    </source>
</evidence>
<dbReference type="CDD" id="cd01577">
    <property type="entry name" value="IPMI_Swivel"/>
    <property type="match status" value="1"/>
</dbReference>
<gene>
    <name evidence="10 12" type="primary">leuD</name>
    <name evidence="12" type="ORF">HP550_04260</name>
</gene>
<dbReference type="PANTHER" id="PTHR43345">
    <property type="entry name" value="3-ISOPROPYLMALATE DEHYDRATASE SMALL SUBUNIT 2-RELATED-RELATED"/>
    <property type="match status" value="1"/>
</dbReference>
<dbReference type="SUPFAM" id="SSF52016">
    <property type="entry name" value="LeuD/IlvD-like"/>
    <property type="match status" value="1"/>
</dbReference>
<comment type="subunit">
    <text evidence="5 10">Heterodimer of LeuC and LeuD.</text>
</comment>
<proteinExistence type="inferred from homology"/>
<keyword evidence="8 10" id="KW-0456">Lyase</keyword>
<dbReference type="Proteomes" id="UP000565724">
    <property type="component" value="Unassembled WGS sequence"/>
</dbReference>
<keyword evidence="6 10" id="KW-0432">Leucine biosynthesis</keyword>
<evidence type="ECO:0000256" key="7">
    <source>
        <dbReference type="ARBA" id="ARBA00022605"/>
    </source>
</evidence>
<reference evidence="12 13" key="1">
    <citation type="submission" date="2020-05" db="EMBL/GenBank/DDBJ databases">
        <title>Genome Sequencing of Type Strains.</title>
        <authorList>
            <person name="Lemaire J.F."/>
            <person name="Inderbitzin P."/>
            <person name="Gregorio O.A."/>
            <person name="Collins S.B."/>
            <person name="Wespe N."/>
            <person name="Knight-Connoni V."/>
        </authorList>
    </citation>
    <scope>NUCLEOTIDE SEQUENCE [LARGE SCALE GENOMIC DNA]</scope>
    <source>
        <strain evidence="12 13">ATCC 25174</strain>
    </source>
</reference>
<comment type="function">
    <text evidence="2 10">Catalyzes the isomerization between 2-isopropylmalate and 3-isopropylmalate, via the formation of 2-isopropylmaleate.</text>
</comment>
<dbReference type="GO" id="GO:0009098">
    <property type="term" value="P:L-leucine biosynthetic process"/>
    <property type="evidence" value="ECO:0007669"/>
    <property type="project" value="UniProtKB-UniRule"/>
</dbReference>
<dbReference type="InterPro" id="IPR015928">
    <property type="entry name" value="Aconitase/3IPM_dehydase_swvl"/>
</dbReference>
<dbReference type="GO" id="GO:0003861">
    <property type="term" value="F:3-isopropylmalate dehydratase activity"/>
    <property type="evidence" value="ECO:0007669"/>
    <property type="project" value="UniProtKB-UniRule"/>
</dbReference>
<evidence type="ECO:0000256" key="9">
    <source>
        <dbReference type="ARBA" id="ARBA00023304"/>
    </source>
</evidence>
<accession>A0A7Y6DVH8</accession>
<dbReference type="EMBL" id="JABMCI010000048">
    <property type="protein sequence ID" value="NUU16461.1"/>
    <property type="molecule type" value="Genomic_DNA"/>
</dbReference>
<comment type="catalytic activity">
    <reaction evidence="1 10">
        <text>(2R,3S)-3-isopropylmalate = (2S)-2-isopropylmalate</text>
        <dbReference type="Rhea" id="RHEA:32287"/>
        <dbReference type="ChEBI" id="CHEBI:1178"/>
        <dbReference type="ChEBI" id="CHEBI:35121"/>
        <dbReference type="EC" id="4.2.1.33"/>
    </reaction>
</comment>
<evidence type="ECO:0000256" key="2">
    <source>
        <dbReference type="ARBA" id="ARBA00002695"/>
    </source>
</evidence>
<keyword evidence="9 10" id="KW-0100">Branched-chain amino acid biosynthesis</keyword>
<evidence type="ECO:0000256" key="10">
    <source>
        <dbReference type="HAMAP-Rule" id="MF_01031"/>
    </source>
</evidence>
<dbReference type="FunFam" id="3.20.19.10:FF:000003">
    <property type="entry name" value="3-isopropylmalate dehydratase small subunit"/>
    <property type="match status" value="1"/>
</dbReference>
<evidence type="ECO:0000256" key="6">
    <source>
        <dbReference type="ARBA" id="ARBA00022430"/>
    </source>
</evidence>
<dbReference type="GO" id="GO:0009316">
    <property type="term" value="C:3-isopropylmalate dehydratase complex"/>
    <property type="evidence" value="ECO:0007669"/>
    <property type="project" value="InterPro"/>
</dbReference>
<comment type="pathway">
    <text evidence="3 10">Amino-acid biosynthesis; L-leucine biosynthesis; L-leucine from 3-methyl-2-oxobutanoate: step 2/4.</text>
</comment>
<dbReference type="InterPro" id="IPR033940">
    <property type="entry name" value="IPMI_Swivel"/>
</dbReference>
<evidence type="ECO:0000313" key="13">
    <source>
        <dbReference type="Proteomes" id="UP000565724"/>
    </source>
</evidence>
<evidence type="ECO:0000256" key="8">
    <source>
        <dbReference type="ARBA" id="ARBA00023239"/>
    </source>
</evidence>
<dbReference type="HAMAP" id="MF_01031">
    <property type="entry name" value="LeuD_type1"/>
    <property type="match status" value="1"/>
</dbReference>
<dbReference type="EC" id="4.2.1.33" evidence="10"/>
<evidence type="ECO:0000256" key="3">
    <source>
        <dbReference type="ARBA" id="ARBA00004729"/>
    </source>
</evidence>
<feature type="domain" description="Aconitase A/isopropylmalate dehydratase small subunit swivel" evidence="11">
    <location>
        <begin position="1"/>
        <end position="117"/>
    </location>
</feature>